<keyword evidence="4" id="KW-1185">Reference proteome</keyword>
<evidence type="ECO:0000313" key="3">
    <source>
        <dbReference type="EMBL" id="REF00116.1"/>
    </source>
</evidence>
<dbReference type="EMBL" id="QTTT01000001">
    <property type="protein sequence ID" value="REF00116.1"/>
    <property type="molecule type" value="Genomic_DNA"/>
</dbReference>
<keyword evidence="2" id="KW-0472">Membrane</keyword>
<dbReference type="Proteomes" id="UP000256661">
    <property type="component" value="Unassembled WGS sequence"/>
</dbReference>
<gene>
    <name evidence="3" type="ORF">DFJ69_5644</name>
</gene>
<evidence type="ECO:0000313" key="4">
    <source>
        <dbReference type="Proteomes" id="UP000256661"/>
    </source>
</evidence>
<proteinExistence type="predicted"/>
<sequence>MTRHVWISSVAVVFLLAVQTATDSTPLLVVLVVAGLATFAAGIATAAARTRGPSADPPQDSDAARLDALEPLPPRTEGRGRA</sequence>
<evidence type="ECO:0000256" key="2">
    <source>
        <dbReference type="SAM" id="Phobius"/>
    </source>
</evidence>
<feature type="region of interest" description="Disordered" evidence="1">
    <location>
        <begin position="48"/>
        <end position="82"/>
    </location>
</feature>
<accession>A0A3D9T4E3</accession>
<protein>
    <submittedName>
        <fullName evidence="3">Uncharacterized protein</fullName>
    </submittedName>
</protein>
<keyword evidence="2" id="KW-1133">Transmembrane helix</keyword>
<feature type="transmembrane region" description="Helical" evidence="2">
    <location>
        <begin position="30"/>
        <end position="48"/>
    </location>
</feature>
<keyword evidence="2" id="KW-0812">Transmembrane</keyword>
<reference evidence="3 4" key="1">
    <citation type="submission" date="2018-08" db="EMBL/GenBank/DDBJ databases">
        <title>Sequencing the genomes of 1000 actinobacteria strains.</title>
        <authorList>
            <person name="Klenk H.-P."/>
        </authorList>
    </citation>
    <scope>NUCLEOTIDE SEQUENCE [LARGE SCALE GENOMIC DNA]</scope>
    <source>
        <strain evidence="3 4">DSM 43927</strain>
    </source>
</reference>
<dbReference type="RefSeq" id="WP_116025310.1">
    <property type="nucleotide sequence ID" value="NZ_QTTT01000001.1"/>
</dbReference>
<organism evidence="3 4">
    <name type="scientific">Thermomonospora umbrina</name>
    <dbReference type="NCBI Taxonomy" id="111806"/>
    <lineage>
        <taxon>Bacteria</taxon>
        <taxon>Bacillati</taxon>
        <taxon>Actinomycetota</taxon>
        <taxon>Actinomycetes</taxon>
        <taxon>Streptosporangiales</taxon>
        <taxon>Thermomonosporaceae</taxon>
        <taxon>Thermomonospora</taxon>
    </lineage>
</organism>
<evidence type="ECO:0000256" key="1">
    <source>
        <dbReference type="SAM" id="MobiDB-lite"/>
    </source>
</evidence>
<dbReference type="AlphaFoldDB" id="A0A3D9T4E3"/>
<name>A0A3D9T4E3_9ACTN</name>
<comment type="caution">
    <text evidence="3">The sequence shown here is derived from an EMBL/GenBank/DDBJ whole genome shotgun (WGS) entry which is preliminary data.</text>
</comment>